<keyword evidence="3" id="KW-1185">Reference proteome</keyword>
<evidence type="ECO:0000256" key="1">
    <source>
        <dbReference type="SAM" id="MobiDB-lite"/>
    </source>
</evidence>
<feature type="compositionally biased region" description="Low complexity" evidence="1">
    <location>
        <begin position="111"/>
        <end position="124"/>
    </location>
</feature>
<feature type="compositionally biased region" description="Polar residues" evidence="1">
    <location>
        <begin position="142"/>
        <end position="153"/>
    </location>
</feature>
<feature type="compositionally biased region" description="Polar residues" evidence="1">
    <location>
        <begin position="99"/>
        <end position="110"/>
    </location>
</feature>
<organism evidence="2 3">
    <name type="scientific">Ralstonia chuxiongensis</name>
    <dbReference type="NCBI Taxonomy" id="2957504"/>
    <lineage>
        <taxon>Bacteria</taxon>
        <taxon>Pseudomonadati</taxon>
        <taxon>Pseudomonadota</taxon>
        <taxon>Betaproteobacteria</taxon>
        <taxon>Burkholderiales</taxon>
        <taxon>Burkholderiaceae</taxon>
        <taxon>Ralstonia</taxon>
    </lineage>
</organism>
<gene>
    <name evidence="2" type="ORF">NKG59_20965</name>
</gene>
<protein>
    <submittedName>
        <fullName evidence="2">Uncharacterized protein</fullName>
    </submittedName>
</protein>
<dbReference type="RefSeq" id="WP_253540820.1">
    <property type="nucleotide sequence ID" value="NZ_JAMYWC010000006.1"/>
</dbReference>
<feature type="compositionally biased region" description="Basic residues" evidence="1">
    <location>
        <begin position="130"/>
        <end position="141"/>
    </location>
</feature>
<feature type="region of interest" description="Disordered" evidence="1">
    <location>
        <begin position="71"/>
        <end position="183"/>
    </location>
</feature>
<comment type="caution">
    <text evidence="2">The sequence shown here is derived from an EMBL/GenBank/DDBJ whole genome shotgun (WGS) entry which is preliminary data.</text>
</comment>
<feature type="compositionally biased region" description="Polar residues" evidence="1">
    <location>
        <begin position="167"/>
        <end position="183"/>
    </location>
</feature>
<dbReference type="Proteomes" id="UP001162793">
    <property type="component" value="Unassembled WGS sequence"/>
</dbReference>
<name>A0AA42BJ42_9RALS</name>
<proteinExistence type="predicted"/>
<dbReference type="EMBL" id="JAMYWC010000006">
    <property type="protein sequence ID" value="MCP1174841.1"/>
    <property type="molecule type" value="Genomic_DNA"/>
</dbReference>
<evidence type="ECO:0000313" key="3">
    <source>
        <dbReference type="Proteomes" id="UP001162793"/>
    </source>
</evidence>
<feature type="compositionally biased region" description="Polar residues" evidence="1">
    <location>
        <begin position="80"/>
        <end position="90"/>
    </location>
</feature>
<evidence type="ECO:0000313" key="2">
    <source>
        <dbReference type="EMBL" id="MCP1174841.1"/>
    </source>
</evidence>
<reference evidence="3" key="1">
    <citation type="journal article" date="2023" name="Front. Microbiol.">
        <title>Ralstonia chuxiongensis sp. nov., Ralstonia mojiangensis sp. nov., and Ralstonia soli sp. nov., isolated from tobacco fields, are three novel species in the family Burkholderiaceae.</title>
        <authorList>
            <person name="Lu C.H."/>
            <person name="Zhang Y.Y."/>
            <person name="Jiang N."/>
            <person name="Chen W."/>
            <person name="Shao X."/>
            <person name="Zhao Z.M."/>
            <person name="Lu W.L."/>
            <person name="Hu X."/>
            <person name="Xi Y.X."/>
            <person name="Zou S.Y."/>
            <person name="Wei Q.J."/>
            <person name="Lin Z.L."/>
            <person name="Gong L."/>
            <person name="Gai X.T."/>
            <person name="Zhang L.Q."/>
            <person name="Li J.Y."/>
            <person name="Jin Y."/>
            <person name="Xia Z.Y."/>
        </authorList>
    </citation>
    <scope>NUCLEOTIDE SEQUENCE [LARGE SCALE GENOMIC DNA]</scope>
    <source>
        <strain evidence="3">21YRMH01-3</strain>
    </source>
</reference>
<sequence length="183" mass="19086">MTAPTAVAGSLRGCRWVAPQVHALLRWEAGDAPQCASIAFLSSITSQEKPHANTFPDRCARQRHLRAWHRHGRGPETTAPVDNQESSNPTKAPGKRTDPPSSTADRTANTAMPGSEAAPAAGSGNDTSKPMHKKYRHHKKSNSTVPGGTNSAGDMSHSGVQAGGNDAATTTGNSYPGSSKPGQ</sequence>
<accession>A0AA42BJ42</accession>
<dbReference type="AlphaFoldDB" id="A0AA42BJ42"/>